<evidence type="ECO:0000313" key="10">
    <source>
        <dbReference type="Proteomes" id="UP001163115"/>
    </source>
</evidence>
<dbReference type="RefSeq" id="WP_024835022.1">
    <property type="nucleotide sequence ID" value="NZ_CP113524.1"/>
</dbReference>
<dbReference type="NCBIfam" id="NF006054">
    <property type="entry name" value="PRK08202.1"/>
    <property type="match status" value="1"/>
</dbReference>
<evidence type="ECO:0000256" key="7">
    <source>
        <dbReference type="PIRNR" id="PIRNR000477"/>
    </source>
</evidence>
<dbReference type="InterPro" id="IPR000845">
    <property type="entry name" value="Nucleoside_phosphorylase_d"/>
</dbReference>
<dbReference type="Gene3D" id="3.40.50.1580">
    <property type="entry name" value="Nucleoside phosphorylase domain"/>
    <property type="match status" value="1"/>
</dbReference>
<evidence type="ECO:0000256" key="4">
    <source>
        <dbReference type="ARBA" id="ARBA00022676"/>
    </source>
</evidence>
<evidence type="ECO:0000256" key="3">
    <source>
        <dbReference type="ARBA" id="ARBA00006751"/>
    </source>
</evidence>
<keyword evidence="5 7" id="KW-0808">Transferase</keyword>
<dbReference type="EMBL" id="CP113524">
    <property type="protein sequence ID" value="WAJ23325.1"/>
    <property type="molecule type" value="Genomic_DNA"/>
</dbReference>
<comment type="function">
    <text evidence="1">The purine nucleoside phosphorylases catalyze the phosphorolytic breakdown of the N-glycosidic bond in the beta-(deoxy)ribonucleoside molecules, with the formation of the corresponding free purine bases and pentose-1-phosphate. Cleaves guanosine, inosine, 2'-deoxyguanosine and 2'-deoxyinosine.</text>
</comment>
<dbReference type="InterPro" id="IPR011270">
    <property type="entry name" value="Pur_Nuc_Pase_Ino/Guo-sp"/>
</dbReference>
<comment type="catalytic activity">
    <reaction evidence="6">
        <text>a purine 2'-deoxy-D-ribonucleoside + phosphate = a purine nucleobase + 2-deoxy-alpha-D-ribose 1-phosphate</text>
        <dbReference type="Rhea" id="RHEA:36431"/>
        <dbReference type="ChEBI" id="CHEBI:26386"/>
        <dbReference type="ChEBI" id="CHEBI:43474"/>
        <dbReference type="ChEBI" id="CHEBI:57259"/>
        <dbReference type="ChEBI" id="CHEBI:142361"/>
        <dbReference type="EC" id="2.4.2.1"/>
    </reaction>
</comment>
<dbReference type="GO" id="GO:0004731">
    <property type="term" value="F:purine-nucleoside phosphorylase activity"/>
    <property type="evidence" value="ECO:0007669"/>
    <property type="project" value="UniProtKB-EC"/>
</dbReference>
<dbReference type="PANTHER" id="PTHR11904">
    <property type="entry name" value="METHYLTHIOADENOSINE/PURINE NUCLEOSIDE PHOSPHORYLASE"/>
    <property type="match status" value="1"/>
</dbReference>
<dbReference type="SUPFAM" id="SSF53167">
    <property type="entry name" value="Purine and uridine phosphorylases"/>
    <property type="match status" value="1"/>
</dbReference>
<keyword evidence="4 7" id="KW-0328">Glycosyltransferase</keyword>
<dbReference type="NCBIfam" id="TIGR01700">
    <property type="entry name" value="PNPH"/>
    <property type="match status" value="1"/>
</dbReference>
<name>A0ABY7A9H7_9FIRM</name>
<evidence type="ECO:0000313" key="9">
    <source>
        <dbReference type="EMBL" id="WAJ23325.1"/>
    </source>
</evidence>
<dbReference type="InterPro" id="IPR011268">
    <property type="entry name" value="Purine_phosphorylase"/>
</dbReference>
<dbReference type="EC" id="2.4.2.1" evidence="7"/>
<reference evidence="9" key="1">
    <citation type="submission" date="2022-11" db="EMBL/GenBank/DDBJ databases">
        <title>Lacrimispora xylanolytica sy1, complete genome.</title>
        <authorList>
            <person name="Choi S."/>
        </authorList>
    </citation>
    <scope>NUCLEOTIDE SEQUENCE</scope>
    <source>
        <strain evidence="9">Sy1</strain>
    </source>
</reference>
<evidence type="ECO:0000256" key="2">
    <source>
        <dbReference type="ARBA" id="ARBA00005058"/>
    </source>
</evidence>
<feature type="domain" description="Nucleoside phosphorylase" evidence="8">
    <location>
        <begin position="25"/>
        <end position="270"/>
    </location>
</feature>
<comment type="pathway">
    <text evidence="2 7">Purine metabolism; purine nucleoside salvage.</text>
</comment>
<dbReference type="CDD" id="cd09009">
    <property type="entry name" value="PNP-EcPNPII_like"/>
    <property type="match status" value="1"/>
</dbReference>
<protein>
    <recommendedName>
        <fullName evidence="7">Purine nucleoside phosphorylase</fullName>
        <ecNumber evidence="7">2.4.2.1</ecNumber>
    </recommendedName>
    <alternativeName>
        <fullName evidence="7">Inosine-guanosine phosphorylase</fullName>
    </alternativeName>
</protein>
<organism evidence="9 10">
    <name type="scientific">Lacrimispora xylanolytica</name>
    <dbReference type="NCBI Taxonomy" id="29375"/>
    <lineage>
        <taxon>Bacteria</taxon>
        <taxon>Bacillati</taxon>
        <taxon>Bacillota</taxon>
        <taxon>Clostridia</taxon>
        <taxon>Lachnospirales</taxon>
        <taxon>Lachnospiraceae</taxon>
        <taxon>Lacrimispora</taxon>
    </lineage>
</organism>
<evidence type="ECO:0000256" key="5">
    <source>
        <dbReference type="ARBA" id="ARBA00022679"/>
    </source>
</evidence>
<dbReference type="Proteomes" id="UP001163115">
    <property type="component" value="Chromosome"/>
</dbReference>
<dbReference type="NCBIfam" id="TIGR01697">
    <property type="entry name" value="PNPH-PUNA-XAPA"/>
    <property type="match status" value="1"/>
</dbReference>
<evidence type="ECO:0000256" key="1">
    <source>
        <dbReference type="ARBA" id="ARBA00002678"/>
    </source>
</evidence>
<evidence type="ECO:0000259" key="8">
    <source>
        <dbReference type="Pfam" id="PF01048"/>
    </source>
</evidence>
<gene>
    <name evidence="9" type="ORF">OW255_17410</name>
</gene>
<sequence>MNQVYEKLQNCLKSVREKTDFVPEVALILGSGLGEYAEEIEVAATIDYKDIEGFPVSTVAGHKGRFIFGYVNKVPVVIMQGRVHFYEGYPMTDVVLPTRLMGLLGAKTLFLTNACGGINKEFHAGDFMLIKDHIATSVPSPLLGENIDELGPRFPDMSDVYRRELRGLIKEAAKEEGIELQEGIYFQLSGPAYESPAEVQMCRILGADAVGMSTACEALAANHMGMKVCGISCITNMACGITDQPLSHAEVQETADRVAPLFKKLITASITKIAGK</sequence>
<proteinExistence type="inferred from homology"/>
<dbReference type="PIRSF" id="PIRSF000477">
    <property type="entry name" value="PurNPase"/>
    <property type="match status" value="1"/>
</dbReference>
<comment type="similarity">
    <text evidence="3 7">Belongs to the PNP/MTAP phosphorylase family.</text>
</comment>
<keyword evidence="10" id="KW-1185">Reference proteome</keyword>
<dbReference type="Pfam" id="PF01048">
    <property type="entry name" value="PNP_UDP_1"/>
    <property type="match status" value="1"/>
</dbReference>
<accession>A0ABY7A9H7</accession>
<evidence type="ECO:0000256" key="6">
    <source>
        <dbReference type="ARBA" id="ARBA00048556"/>
    </source>
</evidence>
<dbReference type="InterPro" id="IPR035994">
    <property type="entry name" value="Nucleoside_phosphorylase_sf"/>
</dbReference>
<dbReference type="PANTHER" id="PTHR11904:SF9">
    <property type="entry name" value="PURINE NUCLEOSIDE PHOSPHORYLASE-RELATED"/>
    <property type="match status" value="1"/>
</dbReference>